<protein>
    <submittedName>
        <fullName evidence="1">Uncharacterized protein</fullName>
    </submittedName>
</protein>
<dbReference type="AlphaFoldDB" id="A0AAV4W9E0"/>
<gene>
    <name evidence="1" type="ORF">CEXT_292631</name>
</gene>
<keyword evidence="2" id="KW-1185">Reference proteome</keyword>
<accession>A0AAV4W9E0</accession>
<evidence type="ECO:0000313" key="2">
    <source>
        <dbReference type="Proteomes" id="UP001054945"/>
    </source>
</evidence>
<sequence>MLIAVLLYLIKDPLRFSSRLRRSSLAPGSQPNPRVRNQHLRAEMALCENFPAHFTSLLQRAAGRFFPPLSFRCHVGIKDAFTKILREISE</sequence>
<dbReference type="EMBL" id="BPLR01015779">
    <property type="protein sequence ID" value="GIY78680.1"/>
    <property type="molecule type" value="Genomic_DNA"/>
</dbReference>
<organism evidence="1 2">
    <name type="scientific">Caerostris extrusa</name>
    <name type="common">Bark spider</name>
    <name type="synonym">Caerostris bankana</name>
    <dbReference type="NCBI Taxonomy" id="172846"/>
    <lineage>
        <taxon>Eukaryota</taxon>
        <taxon>Metazoa</taxon>
        <taxon>Ecdysozoa</taxon>
        <taxon>Arthropoda</taxon>
        <taxon>Chelicerata</taxon>
        <taxon>Arachnida</taxon>
        <taxon>Araneae</taxon>
        <taxon>Araneomorphae</taxon>
        <taxon>Entelegynae</taxon>
        <taxon>Araneoidea</taxon>
        <taxon>Araneidae</taxon>
        <taxon>Caerostris</taxon>
    </lineage>
</organism>
<proteinExistence type="predicted"/>
<evidence type="ECO:0000313" key="1">
    <source>
        <dbReference type="EMBL" id="GIY78680.1"/>
    </source>
</evidence>
<reference evidence="1 2" key="1">
    <citation type="submission" date="2021-06" db="EMBL/GenBank/DDBJ databases">
        <title>Caerostris extrusa draft genome.</title>
        <authorList>
            <person name="Kono N."/>
            <person name="Arakawa K."/>
        </authorList>
    </citation>
    <scope>NUCLEOTIDE SEQUENCE [LARGE SCALE GENOMIC DNA]</scope>
</reference>
<comment type="caution">
    <text evidence="1">The sequence shown here is derived from an EMBL/GenBank/DDBJ whole genome shotgun (WGS) entry which is preliminary data.</text>
</comment>
<name>A0AAV4W9E0_CAEEX</name>
<dbReference type="Proteomes" id="UP001054945">
    <property type="component" value="Unassembled WGS sequence"/>
</dbReference>